<keyword evidence="10" id="KW-1185">Reference proteome</keyword>
<evidence type="ECO:0000313" key="9">
    <source>
        <dbReference type="EMBL" id="KAG5539324.1"/>
    </source>
</evidence>
<evidence type="ECO:0000256" key="5">
    <source>
        <dbReference type="ARBA" id="ARBA00022989"/>
    </source>
</evidence>
<comment type="function">
    <text evidence="1 7">May be involved in both secretory and endocytic intracellular trafficking in the endosomal/prevacuolar compartments.</text>
</comment>
<evidence type="ECO:0000256" key="4">
    <source>
        <dbReference type="ARBA" id="ARBA00022692"/>
    </source>
</evidence>
<dbReference type="AlphaFoldDB" id="A0AAV6JIE5"/>
<organism evidence="9 10">
    <name type="scientific">Rhododendron griersonianum</name>
    <dbReference type="NCBI Taxonomy" id="479676"/>
    <lineage>
        <taxon>Eukaryota</taxon>
        <taxon>Viridiplantae</taxon>
        <taxon>Streptophyta</taxon>
        <taxon>Embryophyta</taxon>
        <taxon>Tracheophyta</taxon>
        <taxon>Spermatophyta</taxon>
        <taxon>Magnoliopsida</taxon>
        <taxon>eudicotyledons</taxon>
        <taxon>Gunneridae</taxon>
        <taxon>Pentapetalae</taxon>
        <taxon>asterids</taxon>
        <taxon>Ericales</taxon>
        <taxon>Ericaceae</taxon>
        <taxon>Ericoideae</taxon>
        <taxon>Rhodoreae</taxon>
        <taxon>Rhododendron</taxon>
    </lineage>
</organism>
<dbReference type="GO" id="GO:0005794">
    <property type="term" value="C:Golgi apparatus"/>
    <property type="evidence" value="ECO:0007669"/>
    <property type="project" value="TreeGrafter"/>
</dbReference>
<comment type="subcellular location">
    <subcellularLocation>
        <location evidence="2 7">Membrane</location>
        <topology evidence="2 7">Multi-pass membrane protein</topology>
    </subcellularLocation>
</comment>
<dbReference type="EMBL" id="JACTNZ010000007">
    <property type="protein sequence ID" value="KAG5539324.1"/>
    <property type="molecule type" value="Genomic_DNA"/>
</dbReference>
<keyword evidence="6 7" id="KW-0472">Membrane</keyword>
<reference evidence="9" key="1">
    <citation type="submission" date="2020-08" db="EMBL/GenBank/DDBJ databases">
        <title>Plant Genome Project.</title>
        <authorList>
            <person name="Zhang R.-G."/>
        </authorList>
    </citation>
    <scope>NUCLEOTIDE SEQUENCE</scope>
    <source>
        <strain evidence="9">WSP0</strain>
        <tissue evidence="9">Leaf</tissue>
    </source>
</reference>
<evidence type="ECO:0000256" key="6">
    <source>
        <dbReference type="ARBA" id="ARBA00023136"/>
    </source>
</evidence>
<sequence length="279" mass="31044">MSTKSTPGYNTLPSNSRKPPLPPPPSPPSTFISRARTHTQTLVSARRPWKELLDPSSLSLPESYADAMVRVRRNLYYFRFNYSLIALIIVFLSLVYHPISMIVFLVVFIAWFFLYFFRDDPIALFGRAIDDRVVLGVLGVVTVVALGLAGVGLNVLVALVIGVVVVGLHSVFRVTGDLFLDEEEVADGGMLSDFGTCEDKTGIDCKCTSDLRLVDSIRCKESLCDQQDCSGHSSRPSSYCLFLARRCHSKTRLNPDNRIQCMWHGCLAVGGKRAHRAWI</sequence>
<dbReference type="GO" id="GO:0016192">
    <property type="term" value="P:vesicle-mediated transport"/>
    <property type="evidence" value="ECO:0007669"/>
    <property type="project" value="TreeGrafter"/>
</dbReference>
<feature type="transmembrane region" description="Helical" evidence="7">
    <location>
        <begin position="99"/>
        <end position="117"/>
    </location>
</feature>
<evidence type="ECO:0000256" key="2">
    <source>
        <dbReference type="ARBA" id="ARBA00004141"/>
    </source>
</evidence>
<feature type="transmembrane region" description="Helical" evidence="7">
    <location>
        <begin position="76"/>
        <end position="93"/>
    </location>
</feature>
<feature type="compositionally biased region" description="Polar residues" evidence="8">
    <location>
        <begin position="1"/>
        <end position="12"/>
    </location>
</feature>
<keyword evidence="7" id="KW-0813">Transport</keyword>
<feature type="transmembrane region" description="Helical" evidence="7">
    <location>
        <begin position="155"/>
        <end position="172"/>
    </location>
</feature>
<keyword evidence="5 7" id="KW-1133">Transmembrane helix</keyword>
<comment type="caution">
    <text evidence="9">The sequence shown here is derived from an EMBL/GenBank/DDBJ whole genome shotgun (WGS) entry which is preliminary data.</text>
</comment>
<protein>
    <recommendedName>
        <fullName evidence="7">PRA1 family protein</fullName>
    </recommendedName>
</protein>
<feature type="compositionally biased region" description="Pro residues" evidence="8">
    <location>
        <begin position="19"/>
        <end position="28"/>
    </location>
</feature>
<accession>A0AAV6JIE5</accession>
<dbReference type="InterPro" id="IPR004895">
    <property type="entry name" value="Prenylated_rab_accept_PRA1"/>
</dbReference>
<evidence type="ECO:0000313" key="10">
    <source>
        <dbReference type="Proteomes" id="UP000823749"/>
    </source>
</evidence>
<dbReference type="PANTHER" id="PTHR19317:SF84">
    <property type="entry name" value="PRA1 FAMILY PROTEIN"/>
    <property type="match status" value="1"/>
</dbReference>
<dbReference type="GO" id="GO:0016020">
    <property type="term" value="C:membrane"/>
    <property type="evidence" value="ECO:0007669"/>
    <property type="project" value="UniProtKB-SubCell"/>
</dbReference>
<dbReference type="Proteomes" id="UP000823749">
    <property type="component" value="Chromosome 7"/>
</dbReference>
<evidence type="ECO:0000256" key="3">
    <source>
        <dbReference type="ARBA" id="ARBA00006483"/>
    </source>
</evidence>
<feature type="region of interest" description="Disordered" evidence="8">
    <location>
        <begin position="1"/>
        <end position="30"/>
    </location>
</feature>
<keyword evidence="4 7" id="KW-0812">Transmembrane</keyword>
<dbReference type="PANTHER" id="PTHR19317">
    <property type="entry name" value="PRENYLATED RAB ACCEPTOR 1-RELATED"/>
    <property type="match status" value="1"/>
</dbReference>
<evidence type="ECO:0000256" key="8">
    <source>
        <dbReference type="SAM" id="MobiDB-lite"/>
    </source>
</evidence>
<comment type="similarity">
    <text evidence="3 7">Belongs to the PRA1 family.</text>
</comment>
<dbReference type="GO" id="GO:0005783">
    <property type="term" value="C:endoplasmic reticulum"/>
    <property type="evidence" value="ECO:0007669"/>
    <property type="project" value="TreeGrafter"/>
</dbReference>
<evidence type="ECO:0000256" key="7">
    <source>
        <dbReference type="RuleBase" id="RU363107"/>
    </source>
</evidence>
<gene>
    <name evidence="9" type="ORF">RHGRI_019777</name>
</gene>
<dbReference type="Pfam" id="PF03208">
    <property type="entry name" value="PRA1"/>
    <property type="match status" value="1"/>
</dbReference>
<evidence type="ECO:0000256" key="1">
    <source>
        <dbReference type="ARBA" id="ARBA00002501"/>
    </source>
</evidence>
<proteinExistence type="inferred from homology"/>
<name>A0AAV6JIE5_9ERIC</name>